<dbReference type="GO" id="GO:0070290">
    <property type="term" value="F:N-acylphosphatidylethanolamine-specific phospholipase D activity"/>
    <property type="evidence" value="ECO:0007669"/>
    <property type="project" value="TreeGrafter"/>
</dbReference>
<reference evidence="1" key="1">
    <citation type="submission" date="2023-06" db="EMBL/GenBank/DDBJ databases">
        <authorList>
            <consortium name="Lawrence Berkeley National Laboratory"/>
            <person name="Ahrendt S."/>
            <person name="Sahu N."/>
            <person name="Indic B."/>
            <person name="Wong-Bajracharya J."/>
            <person name="Merenyi Z."/>
            <person name="Ke H.-M."/>
            <person name="Monk M."/>
            <person name="Kocsube S."/>
            <person name="Drula E."/>
            <person name="Lipzen A."/>
            <person name="Balint B."/>
            <person name="Henrissat B."/>
            <person name="Andreopoulos B."/>
            <person name="Martin F.M."/>
            <person name="Harder C.B."/>
            <person name="Rigling D."/>
            <person name="Ford K.L."/>
            <person name="Foster G.D."/>
            <person name="Pangilinan J."/>
            <person name="Papanicolaou A."/>
            <person name="Barry K."/>
            <person name="LaButti K."/>
            <person name="Viragh M."/>
            <person name="Koriabine M."/>
            <person name="Yan M."/>
            <person name="Riley R."/>
            <person name="Champramary S."/>
            <person name="Plett K.L."/>
            <person name="Tsai I.J."/>
            <person name="Slot J."/>
            <person name="Sipos G."/>
            <person name="Plett J."/>
            <person name="Nagy L.G."/>
            <person name="Grigoriev I.V."/>
        </authorList>
    </citation>
    <scope>NUCLEOTIDE SEQUENCE</scope>
    <source>
        <strain evidence="1">ICMP 16352</strain>
    </source>
</reference>
<name>A0AA39U5B5_9AGAR</name>
<dbReference type="AlphaFoldDB" id="A0AA39U5B5"/>
<dbReference type="PANTHER" id="PTHR15032:SF4">
    <property type="entry name" value="N-ACYL-PHOSPHATIDYLETHANOLAMINE-HYDROLYZING PHOSPHOLIPASE D"/>
    <property type="match status" value="1"/>
</dbReference>
<comment type="caution">
    <text evidence="1">The sequence shown here is derived from an EMBL/GenBank/DDBJ whole genome shotgun (WGS) entry which is preliminary data.</text>
</comment>
<dbReference type="GO" id="GO:0005737">
    <property type="term" value="C:cytoplasm"/>
    <property type="evidence" value="ECO:0007669"/>
    <property type="project" value="TreeGrafter"/>
</dbReference>
<sequence length="303" mass="34125">MSFGKTSSDAAMISTAAIRVVHEDHKKEKGGRPAHWTSDKRVWYQNPWPSWRPEGRMDMLSMFGQASRGMPALPKVGTAGIPVRTSMWGTEEERQGEIKATWLVLLHPVFSDMCSPTQSFGPKRNTAPPCKIEDMPEVDAVVIPIIIMANNYTLSTLFKRTRVPHIFALLGNAKHLESIGAPTGHTHARLVGLSTHRDTRHVVQVDLRRGRGEETGPAFKEIGERFGEFDLAMIPTGTYEPRWFLSLFIVKHRIVSSFLPRTWVLTTEEVTKPPKRLAEDCKKIGIEDDFVSDIVYFCKNEAS</sequence>
<dbReference type="Gene3D" id="3.60.15.10">
    <property type="entry name" value="Ribonuclease Z/Hydroxyacylglutathione hydrolase-like"/>
    <property type="match status" value="1"/>
</dbReference>
<dbReference type="Proteomes" id="UP001175227">
    <property type="component" value="Unassembled WGS sequence"/>
</dbReference>
<keyword evidence="2" id="KW-1185">Reference proteome</keyword>
<organism evidence="1 2">
    <name type="scientific">Armillaria novae-zelandiae</name>
    <dbReference type="NCBI Taxonomy" id="153914"/>
    <lineage>
        <taxon>Eukaryota</taxon>
        <taxon>Fungi</taxon>
        <taxon>Dikarya</taxon>
        <taxon>Basidiomycota</taxon>
        <taxon>Agaricomycotina</taxon>
        <taxon>Agaricomycetes</taxon>
        <taxon>Agaricomycetidae</taxon>
        <taxon>Agaricales</taxon>
        <taxon>Marasmiineae</taxon>
        <taxon>Physalacriaceae</taxon>
        <taxon>Armillaria</taxon>
    </lineage>
</organism>
<dbReference type="GO" id="GO:0070292">
    <property type="term" value="P:N-acylphosphatidylethanolamine metabolic process"/>
    <property type="evidence" value="ECO:0007669"/>
    <property type="project" value="TreeGrafter"/>
</dbReference>
<evidence type="ECO:0000313" key="1">
    <source>
        <dbReference type="EMBL" id="KAK0477807.1"/>
    </source>
</evidence>
<evidence type="ECO:0000313" key="2">
    <source>
        <dbReference type="Proteomes" id="UP001175227"/>
    </source>
</evidence>
<dbReference type="InterPro" id="IPR036866">
    <property type="entry name" value="RibonucZ/Hydroxyglut_hydro"/>
</dbReference>
<gene>
    <name evidence="1" type="ORF">IW261DRAFT_1594291</name>
</gene>
<accession>A0AA39U5B5</accession>
<dbReference type="GO" id="GO:0070291">
    <property type="term" value="P:N-acylethanolamine metabolic process"/>
    <property type="evidence" value="ECO:0007669"/>
    <property type="project" value="TreeGrafter"/>
</dbReference>
<dbReference type="EMBL" id="JAUEPR010000015">
    <property type="protein sequence ID" value="KAK0477807.1"/>
    <property type="molecule type" value="Genomic_DNA"/>
</dbReference>
<dbReference type="PANTHER" id="PTHR15032">
    <property type="entry name" value="N-ACYL-PHOSPHATIDYLETHANOLAMINE-HYDROLYZING PHOSPHOLIPASE D"/>
    <property type="match status" value="1"/>
</dbReference>
<protein>
    <submittedName>
        <fullName evidence="1">Uncharacterized protein</fullName>
    </submittedName>
</protein>
<proteinExistence type="predicted"/>